<proteinExistence type="predicted"/>
<organism evidence="2">
    <name type="scientific">virus sp. ctEQ64</name>
    <dbReference type="NCBI Taxonomy" id="2825809"/>
    <lineage>
        <taxon>Viruses</taxon>
    </lineage>
</organism>
<name>A0A8S5RLB2_9VIRU</name>
<feature type="region of interest" description="Disordered" evidence="1">
    <location>
        <begin position="331"/>
        <end position="389"/>
    </location>
</feature>
<feature type="compositionally biased region" description="Basic and acidic residues" evidence="1">
    <location>
        <begin position="351"/>
        <end position="367"/>
    </location>
</feature>
<evidence type="ECO:0000256" key="1">
    <source>
        <dbReference type="SAM" id="MobiDB-lite"/>
    </source>
</evidence>
<accession>A0A8S5RLB2</accession>
<feature type="compositionally biased region" description="Basic and acidic residues" evidence="1">
    <location>
        <begin position="331"/>
        <end position="344"/>
    </location>
</feature>
<feature type="compositionally biased region" description="Basic and acidic residues" evidence="1">
    <location>
        <begin position="380"/>
        <end position="389"/>
    </location>
</feature>
<protein>
    <submittedName>
        <fullName evidence="2">Uncharacterized protein</fullName>
    </submittedName>
</protein>
<dbReference type="EMBL" id="BK059112">
    <property type="protein sequence ID" value="DAE31897.1"/>
    <property type="molecule type" value="Genomic_DNA"/>
</dbReference>
<reference evidence="2" key="1">
    <citation type="journal article" date="2021" name="Proc. Natl. Acad. Sci. U.S.A.">
        <title>A Catalog of Tens of Thousands of Viruses from Human Metagenomes Reveals Hidden Associations with Chronic Diseases.</title>
        <authorList>
            <person name="Tisza M.J."/>
            <person name="Buck C.B."/>
        </authorList>
    </citation>
    <scope>NUCLEOTIDE SEQUENCE</scope>
    <source>
        <strain evidence="2">CtEQ64</strain>
    </source>
</reference>
<evidence type="ECO:0000313" key="2">
    <source>
        <dbReference type="EMBL" id="DAE31897.1"/>
    </source>
</evidence>
<sequence length="416" mass="48496">MPNDLSLGNKDVVQTSKYTRTYTSYSGCDIVASINITIPGQETISKVFGSLQTFSYSIHQEKAPVRTLGDVNAITYVDGPRTIAGSMVFAVLDKHVIYEIMDDVYKKGNYQNKHFLMDELPNFDVTLSFANEYGRQSTISVYNCTIIDEGQIMSINDILTENTYHYYATDIDYMTESQNYYTLNEKSIIDSNPWLTTNNAKIKTQNIKIQYGIPVLTLSKEGYYSFKTYMDALNRKYKKLADQFMGEKESEKMAQLKKDYYNLRTEAEQYYPSQALLSKTQKKVRFLERKRLKVNKEYDNFRTSLYTSRRDVPDYSKFRVNGKAKNESEIPDYSKYRLDPKKDNSNLPSYDDFRKKQNDRHEKKEDIPDYSNFRKNHNKTVKEEESTHYKLDENGNVVIIDTHVDNKGGDEPIEHI</sequence>